<dbReference type="EC" id="2.3.2.27" evidence="5"/>
<evidence type="ECO:0000256" key="5">
    <source>
        <dbReference type="ARBA" id="ARBA00012483"/>
    </source>
</evidence>
<protein>
    <recommendedName>
        <fullName evidence="5">RING-type E3 ubiquitin transferase</fullName>
        <ecNumber evidence="5">2.3.2.27</ecNumber>
    </recommendedName>
</protein>
<dbReference type="InterPro" id="IPR015943">
    <property type="entry name" value="WD40/YVTN_repeat-like_dom_sf"/>
</dbReference>
<feature type="domain" description="E3 ubiquitin-protein ligase RFWD3-like WD40" evidence="13">
    <location>
        <begin position="61"/>
        <end position="280"/>
    </location>
</feature>
<dbReference type="SMART" id="SM00320">
    <property type="entry name" value="WD40"/>
    <property type="match status" value="2"/>
</dbReference>
<dbReference type="SUPFAM" id="SSF50978">
    <property type="entry name" value="WD40 repeat-like"/>
    <property type="match status" value="1"/>
</dbReference>
<evidence type="ECO:0000256" key="8">
    <source>
        <dbReference type="ARBA" id="ARBA00022737"/>
    </source>
</evidence>
<reference evidence="14" key="1">
    <citation type="journal article" date="2023" name="Mol. Biol. Evol.">
        <title>Third-Generation Sequencing Reveals the Adaptive Role of the Epigenome in Three Deep-Sea Polychaetes.</title>
        <authorList>
            <person name="Perez M."/>
            <person name="Aroh O."/>
            <person name="Sun Y."/>
            <person name="Lan Y."/>
            <person name="Juniper S.K."/>
            <person name="Young C.R."/>
            <person name="Angers B."/>
            <person name="Qian P.Y."/>
        </authorList>
    </citation>
    <scope>NUCLEOTIDE SEQUENCE</scope>
    <source>
        <strain evidence="14">P08H-3</strain>
    </source>
</reference>
<comment type="subcellular location">
    <subcellularLocation>
        <location evidence="3">Cytoplasm</location>
    </subcellularLocation>
    <subcellularLocation>
        <location evidence="2">Nucleus</location>
        <location evidence="2">PML body</location>
    </subcellularLocation>
</comment>
<keyword evidence="12" id="KW-0539">Nucleus</keyword>
<keyword evidence="11" id="KW-0234">DNA repair</keyword>
<gene>
    <name evidence="14" type="ORF">LSH36_629g01054</name>
</gene>
<dbReference type="InterPro" id="IPR037381">
    <property type="entry name" value="RFWD3"/>
</dbReference>
<evidence type="ECO:0000256" key="9">
    <source>
        <dbReference type="ARBA" id="ARBA00022763"/>
    </source>
</evidence>
<evidence type="ECO:0000256" key="4">
    <source>
        <dbReference type="ARBA" id="ARBA00004906"/>
    </source>
</evidence>
<dbReference type="PANTHER" id="PTHR16047">
    <property type="entry name" value="RFWD3 PROTEIN"/>
    <property type="match status" value="1"/>
</dbReference>
<dbReference type="Pfam" id="PF23419">
    <property type="entry name" value="WD40_RFWD3"/>
    <property type="match status" value="1"/>
</dbReference>
<keyword evidence="10" id="KW-0833">Ubl conjugation pathway</keyword>
<dbReference type="InterPro" id="IPR036322">
    <property type="entry name" value="WD40_repeat_dom_sf"/>
</dbReference>
<dbReference type="PANTHER" id="PTHR16047:SF7">
    <property type="entry name" value="E3 UBIQUITIN-PROTEIN LIGASE RFWD3"/>
    <property type="match status" value="1"/>
</dbReference>
<sequence>MVAVDEDAMDEDAVDEDAVTISYFTVSSRDNDDDVVVSLSSSDMATSSGSGGPHTAAAAQFTLDKTLKISEAGDCRVLSYCPSMATLCVSQSSSNALFPGFGVKKVSVLDFKTAQYVAIHSKMIRDMCVGQHENILLSASMDKTVRITSLSSNTVVQTYTLPAPVWSCTWDKDNPVYFYAGMQNGAVHVYDTRNTLTHIHVLSVENSRSPVVSMQYLKYNPRSSFSGSGVIVGQLDRTSLYEKQQIDYKLHILPLEDDGSRHLLTTYRPTQRYPAVRHMLHVWDASCGDLRQKIPISATVIDVRSVIHDNIYHLVALTDRQIYIYKWSS</sequence>
<evidence type="ECO:0000313" key="14">
    <source>
        <dbReference type="EMBL" id="KAK2146140.1"/>
    </source>
</evidence>
<proteinExistence type="predicted"/>
<evidence type="ECO:0000256" key="6">
    <source>
        <dbReference type="ARBA" id="ARBA00022490"/>
    </source>
</evidence>
<comment type="catalytic activity">
    <reaction evidence="1">
        <text>S-ubiquitinyl-[E2 ubiquitin-conjugating enzyme]-L-cysteine + [acceptor protein]-L-lysine = [E2 ubiquitin-conjugating enzyme]-L-cysteine + N(6)-ubiquitinyl-[acceptor protein]-L-lysine.</text>
        <dbReference type="EC" id="2.3.2.27"/>
    </reaction>
</comment>
<dbReference type="Gene3D" id="2.130.10.10">
    <property type="entry name" value="YVTN repeat-like/Quinoprotein amine dehydrogenase"/>
    <property type="match status" value="1"/>
</dbReference>
<evidence type="ECO:0000256" key="10">
    <source>
        <dbReference type="ARBA" id="ARBA00022786"/>
    </source>
</evidence>
<evidence type="ECO:0000256" key="12">
    <source>
        <dbReference type="ARBA" id="ARBA00023242"/>
    </source>
</evidence>
<dbReference type="GO" id="GO:0061630">
    <property type="term" value="F:ubiquitin protein ligase activity"/>
    <property type="evidence" value="ECO:0007669"/>
    <property type="project" value="UniProtKB-EC"/>
</dbReference>
<keyword evidence="9" id="KW-0227">DNA damage</keyword>
<dbReference type="AlphaFoldDB" id="A0AAD9MUP6"/>
<evidence type="ECO:0000259" key="13">
    <source>
        <dbReference type="Pfam" id="PF23419"/>
    </source>
</evidence>
<accession>A0AAD9MUP6</accession>
<keyword evidence="8" id="KW-0677">Repeat</keyword>
<comment type="pathway">
    <text evidence="4">Protein modification; protein ubiquitination.</text>
</comment>
<dbReference type="InterPro" id="IPR056527">
    <property type="entry name" value="WD40_RFWD3"/>
</dbReference>
<dbReference type="GO" id="GO:0005737">
    <property type="term" value="C:cytoplasm"/>
    <property type="evidence" value="ECO:0007669"/>
    <property type="project" value="UniProtKB-SubCell"/>
</dbReference>
<evidence type="ECO:0000256" key="1">
    <source>
        <dbReference type="ARBA" id="ARBA00000900"/>
    </source>
</evidence>
<dbReference type="Proteomes" id="UP001208570">
    <property type="component" value="Unassembled WGS sequence"/>
</dbReference>
<evidence type="ECO:0000313" key="15">
    <source>
        <dbReference type="Proteomes" id="UP001208570"/>
    </source>
</evidence>
<name>A0AAD9MUP6_9ANNE</name>
<dbReference type="GO" id="GO:0016605">
    <property type="term" value="C:PML body"/>
    <property type="evidence" value="ECO:0007669"/>
    <property type="project" value="UniProtKB-SubCell"/>
</dbReference>
<evidence type="ECO:0000256" key="3">
    <source>
        <dbReference type="ARBA" id="ARBA00004496"/>
    </source>
</evidence>
<evidence type="ECO:0000256" key="11">
    <source>
        <dbReference type="ARBA" id="ARBA00023204"/>
    </source>
</evidence>
<organism evidence="14 15">
    <name type="scientific">Paralvinella palmiformis</name>
    <dbReference type="NCBI Taxonomy" id="53620"/>
    <lineage>
        <taxon>Eukaryota</taxon>
        <taxon>Metazoa</taxon>
        <taxon>Spiralia</taxon>
        <taxon>Lophotrochozoa</taxon>
        <taxon>Annelida</taxon>
        <taxon>Polychaeta</taxon>
        <taxon>Sedentaria</taxon>
        <taxon>Canalipalpata</taxon>
        <taxon>Terebellida</taxon>
        <taxon>Terebelliformia</taxon>
        <taxon>Alvinellidae</taxon>
        <taxon>Paralvinella</taxon>
    </lineage>
</organism>
<keyword evidence="15" id="KW-1185">Reference proteome</keyword>
<dbReference type="InterPro" id="IPR001680">
    <property type="entry name" value="WD40_rpt"/>
</dbReference>
<evidence type="ECO:0000256" key="7">
    <source>
        <dbReference type="ARBA" id="ARBA00022679"/>
    </source>
</evidence>
<dbReference type="GO" id="GO:0036297">
    <property type="term" value="P:interstrand cross-link repair"/>
    <property type="evidence" value="ECO:0007669"/>
    <property type="project" value="InterPro"/>
</dbReference>
<comment type="caution">
    <text evidence="14">The sequence shown here is derived from an EMBL/GenBank/DDBJ whole genome shotgun (WGS) entry which is preliminary data.</text>
</comment>
<dbReference type="GO" id="GO:0016567">
    <property type="term" value="P:protein ubiquitination"/>
    <property type="evidence" value="ECO:0007669"/>
    <property type="project" value="InterPro"/>
</dbReference>
<dbReference type="EMBL" id="JAODUP010000629">
    <property type="protein sequence ID" value="KAK2146140.1"/>
    <property type="molecule type" value="Genomic_DNA"/>
</dbReference>
<evidence type="ECO:0000256" key="2">
    <source>
        <dbReference type="ARBA" id="ARBA00004322"/>
    </source>
</evidence>
<keyword evidence="7" id="KW-0808">Transferase</keyword>
<keyword evidence="6" id="KW-0963">Cytoplasm</keyword>